<evidence type="ECO:0000313" key="12">
    <source>
        <dbReference type="EnsemblMetazoa" id="CLYHEMP004982.1"/>
    </source>
</evidence>
<evidence type="ECO:0000256" key="9">
    <source>
        <dbReference type="PROSITE-ProRule" id="PRU00042"/>
    </source>
</evidence>
<feature type="domain" description="C2H2-type" evidence="11">
    <location>
        <begin position="69"/>
        <end position="98"/>
    </location>
</feature>
<keyword evidence="6 9" id="KW-0863">Zinc-finger</keyword>
<keyword evidence="7" id="KW-0862">Zinc</keyword>
<dbReference type="GO" id="GO:0008270">
    <property type="term" value="F:zinc ion binding"/>
    <property type="evidence" value="ECO:0007669"/>
    <property type="project" value="UniProtKB-KW"/>
</dbReference>
<organism evidence="12 13">
    <name type="scientific">Clytia hemisphaerica</name>
    <dbReference type="NCBI Taxonomy" id="252671"/>
    <lineage>
        <taxon>Eukaryota</taxon>
        <taxon>Metazoa</taxon>
        <taxon>Cnidaria</taxon>
        <taxon>Hydrozoa</taxon>
        <taxon>Hydroidolina</taxon>
        <taxon>Leptothecata</taxon>
        <taxon>Obeliida</taxon>
        <taxon>Clytiidae</taxon>
        <taxon>Clytia</taxon>
    </lineage>
</organism>
<dbReference type="GO" id="GO:0042273">
    <property type="term" value="P:ribosomal large subunit biogenesis"/>
    <property type="evidence" value="ECO:0007669"/>
    <property type="project" value="TreeGrafter"/>
</dbReference>
<dbReference type="PANTHER" id="PTHR13182">
    <property type="entry name" value="ZINC FINGER PROTEIN 622"/>
    <property type="match status" value="1"/>
</dbReference>
<evidence type="ECO:0000259" key="11">
    <source>
        <dbReference type="PROSITE" id="PS50157"/>
    </source>
</evidence>
<feature type="compositionally biased region" description="Basic and acidic residues" evidence="10">
    <location>
        <begin position="107"/>
        <end position="121"/>
    </location>
</feature>
<name>A0A7M5UZD0_9CNID</name>
<dbReference type="GO" id="GO:0005737">
    <property type="term" value="C:cytoplasm"/>
    <property type="evidence" value="ECO:0007669"/>
    <property type="project" value="UniProtKB-SubCell"/>
</dbReference>
<comment type="similarity">
    <text evidence="8">Belongs to the REI1 family.</text>
</comment>
<evidence type="ECO:0000256" key="4">
    <source>
        <dbReference type="ARBA" id="ARBA00022723"/>
    </source>
</evidence>
<protein>
    <recommendedName>
        <fullName evidence="11">C2H2-type domain-containing protein</fullName>
    </recommendedName>
</protein>
<dbReference type="Pfam" id="PF12171">
    <property type="entry name" value="zf-C2H2_jaz"/>
    <property type="match status" value="1"/>
</dbReference>
<dbReference type="PANTHER" id="PTHR13182:SF8">
    <property type="entry name" value="CYTOPLASMIC 60S SUBUNIT BIOGENESIS FACTOR ZNF622"/>
    <property type="match status" value="1"/>
</dbReference>
<feature type="region of interest" description="Disordered" evidence="10">
    <location>
        <begin position="84"/>
        <end position="141"/>
    </location>
</feature>
<dbReference type="Gene3D" id="3.30.160.60">
    <property type="entry name" value="Classic Zinc Finger"/>
    <property type="match status" value="1"/>
</dbReference>
<dbReference type="InterPro" id="IPR003604">
    <property type="entry name" value="Matrin/U1-like-C_Znf_C2H2"/>
</dbReference>
<dbReference type="Pfam" id="PF12756">
    <property type="entry name" value="zf-C2H2_2"/>
    <property type="match status" value="1"/>
</dbReference>
<proteinExistence type="inferred from homology"/>
<evidence type="ECO:0000256" key="6">
    <source>
        <dbReference type="ARBA" id="ARBA00022771"/>
    </source>
</evidence>
<dbReference type="GeneID" id="136798951"/>
<evidence type="ECO:0000256" key="1">
    <source>
        <dbReference type="ARBA" id="ARBA00004496"/>
    </source>
</evidence>
<evidence type="ECO:0000256" key="3">
    <source>
        <dbReference type="ARBA" id="ARBA00022517"/>
    </source>
</evidence>
<dbReference type="RefSeq" id="XP_066911728.1">
    <property type="nucleotide sequence ID" value="XM_067055627.1"/>
</dbReference>
<keyword evidence="2" id="KW-0963">Cytoplasm</keyword>
<dbReference type="InterPro" id="IPR041661">
    <property type="entry name" value="ZN622/Rei1/Reh1_Znf-C2H2"/>
</dbReference>
<dbReference type="SMART" id="SM00451">
    <property type="entry name" value="ZnF_U1"/>
    <property type="match status" value="2"/>
</dbReference>
<dbReference type="InterPro" id="IPR036236">
    <property type="entry name" value="Znf_C2H2_sf"/>
</dbReference>
<keyword evidence="4" id="KW-0479">Metal-binding</keyword>
<evidence type="ECO:0000313" key="13">
    <source>
        <dbReference type="Proteomes" id="UP000594262"/>
    </source>
</evidence>
<evidence type="ECO:0000256" key="8">
    <source>
        <dbReference type="ARBA" id="ARBA00034126"/>
    </source>
</evidence>
<dbReference type="InterPro" id="IPR022755">
    <property type="entry name" value="Znf_C2H2_jaz"/>
</dbReference>
<keyword evidence="5" id="KW-0677">Repeat</keyword>
<evidence type="ECO:0000256" key="5">
    <source>
        <dbReference type="ARBA" id="ARBA00022737"/>
    </source>
</evidence>
<dbReference type="GO" id="GO:0003676">
    <property type="term" value="F:nucleic acid binding"/>
    <property type="evidence" value="ECO:0007669"/>
    <property type="project" value="InterPro"/>
</dbReference>
<dbReference type="InterPro" id="IPR040025">
    <property type="entry name" value="Znf622/Rei1/Reh1"/>
</dbReference>
<feature type="compositionally biased region" description="Basic and acidic residues" evidence="10">
    <location>
        <begin position="84"/>
        <end position="100"/>
    </location>
</feature>
<sequence>MVNFTCITCHVLFQNADFQRDHYKTDWHRYNLKRKIVELQPVTEDDFDKKVAFQTKKKDEKLSGGRTATECQACNKKFSSEKAYDNHVKSKKHREQEAKQAKNGSQEIKDDKKSKKDERKPCVKPKRGYMPPMEDTDDVIDDDSDEWEDVEDDVISGGDVETDDEESEAIPQSNCLFCPHESISVEDNMRHMSKSHSFFMPDLNFITDLEGFLIYLGAKVGDGKICLLCNNRSRQFRTIQACQEHMVDKGHCMLDYQGDSMLEYADFYDFSSSYPDHNENMDVDSELSTNDGSMTVDPHTLELVLPNGVRVGHRALRRYYNQNTVAEMFQTKNRAMITGVNTQYKALGLSGATLTVAIRKKIVARKFEIRHRADQRMRIGMKGNSVLQTHFRKQVMNCG</sequence>
<evidence type="ECO:0000256" key="10">
    <source>
        <dbReference type="SAM" id="MobiDB-lite"/>
    </source>
</evidence>
<dbReference type="InterPro" id="IPR013087">
    <property type="entry name" value="Znf_C2H2_type"/>
</dbReference>
<comment type="subcellular location">
    <subcellularLocation>
        <location evidence="1">Cytoplasm</location>
    </subcellularLocation>
</comment>
<dbReference type="SUPFAM" id="SSF57667">
    <property type="entry name" value="beta-beta-alpha zinc fingers"/>
    <property type="match status" value="2"/>
</dbReference>
<dbReference type="EnsemblMetazoa" id="CLYHEMT004982.1">
    <property type="protein sequence ID" value="CLYHEMP004982.1"/>
    <property type="gene ID" value="CLYHEMG004982"/>
</dbReference>
<keyword evidence="13" id="KW-1185">Reference proteome</keyword>
<evidence type="ECO:0000256" key="7">
    <source>
        <dbReference type="ARBA" id="ARBA00022833"/>
    </source>
</evidence>
<dbReference type="GO" id="GO:0030687">
    <property type="term" value="C:preribosome, large subunit precursor"/>
    <property type="evidence" value="ECO:0007669"/>
    <property type="project" value="TreeGrafter"/>
</dbReference>
<dbReference type="SMART" id="SM00355">
    <property type="entry name" value="ZnF_C2H2"/>
    <property type="match status" value="4"/>
</dbReference>
<keyword evidence="3" id="KW-0690">Ribosome biogenesis</keyword>
<dbReference type="PROSITE" id="PS50157">
    <property type="entry name" value="ZINC_FINGER_C2H2_2"/>
    <property type="match status" value="1"/>
</dbReference>
<reference evidence="12" key="1">
    <citation type="submission" date="2021-01" db="UniProtKB">
        <authorList>
            <consortium name="EnsemblMetazoa"/>
        </authorList>
    </citation>
    <scope>IDENTIFICATION</scope>
</reference>
<evidence type="ECO:0000256" key="2">
    <source>
        <dbReference type="ARBA" id="ARBA00022490"/>
    </source>
</evidence>
<dbReference type="PROSITE" id="PS00028">
    <property type="entry name" value="ZINC_FINGER_C2H2_1"/>
    <property type="match status" value="1"/>
</dbReference>
<dbReference type="OrthoDB" id="19329at2759"/>
<dbReference type="AlphaFoldDB" id="A0A7M5UZD0"/>
<accession>A0A7M5UZD0</accession>
<dbReference type="Proteomes" id="UP000594262">
    <property type="component" value="Unplaced"/>
</dbReference>